<evidence type="ECO:0000256" key="1">
    <source>
        <dbReference type="SAM" id="MobiDB-lite"/>
    </source>
</evidence>
<feature type="compositionally biased region" description="Basic residues" evidence="1">
    <location>
        <begin position="150"/>
        <end position="161"/>
    </location>
</feature>
<feature type="region of interest" description="Disordered" evidence="1">
    <location>
        <begin position="150"/>
        <end position="178"/>
    </location>
</feature>
<keyword evidence="3" id="KW-1185">Reference proteome</keyword>
<protein>
    <submittedName>
        <fullName evidence="2">Uncharacterized protein</fullName>
    </submittedName>
</protein>
<name>A0A5N5GEI2_9ROSA</name>
<dbReference type="AlphaFoldDB" id="A0A5N5GEI2"/>
<reference evidence="2 3" key="1">
    <citation type="submission" date="2019-09" db="EMBL/GenBank/DDBJ databases">
        <authorList>
            <person name="Ou C."/>
        </authorList>
    </citation>
    <scope>NUCLEOTIDE SEQUENCE [LARGE SCALE GENOMIC DNA]</scope>
    <source>
        <strain evidence="2">S2</strain>
        <tissue evidence="2">Leaf</tissue>
    </source>
</reference>
<organism evidence="2 3">
    <name type="scientific">Pyrus ussuriensis x Pyrus communis</name>
    <dbReference type="NCBI Taxonomy" id="2448454"/>
    <lineage>
        <taxon>Eukaryota</taxon>
        <taxon>Viridiplantae</taxon>
        <taxon>Streptophyta</taxon>
        <taxon>Embryophyta</taxon>
        <taxon>Tracheophyta</taxon>
        <taxon>Spermatophyta</taxon>
        <taxon>Magnoliopsida</taxon>
        <taxon>eudicotyledons</taxon>
        <taxon>Gunneridae</taxon>
        <taxon>Pentapetalae</taxon>
        <taxon>rosids</taxon>
        <taxon>fabids</taxon>
        <taxon>Rosales</taxon>
        <taxon>Rosaceae</taxon>
        <taxon>Amygdaloideae</taxon>
        <taxon>Maleae</taxon>
        <taxon>Pyrus</taxon>
    </lineage>
</organism>
<reference evidence="2 3" key="3">
    <citation type="submission" date="2019-11" db="EMBL/GenBank/DDBJ databases">
        <title>A de novo genome assembly of a pear dwarfing rootstock.</title>
        <authorList>
            <person name="Wang F."/>
            <person name="Wang J."/>
            <person name="Li S."/>
            <person name="Zhang Y."/>
            <person name="Fang M."/>
            <person name="Ma L."/>
            <person name="Zhao Y."/>
            <person name="Jiang S."/>
        </authorList>
    </citation>
    <scope>NUCLEOTIDE SEQUENCE [LARGE SCALE GENOMIC DNA]</scope>
    <source>
        <strain evidence="2">S2</strain>
        <tissue evidence="2">Leaf</tissue>
    </source>
</reference>
<dbReference type="PANTHER" id="PTHR31903:SF12">
    <property type="match status" value="1"/>
</dbReference>
<feature type="region of interest" description="Disordered" evidence="1">
    <location>
        <begin position="1"/>
        <end position="20"/>
    </location>
</feature>
<evidence type="ECO:0000313" key="2">
    <source>
        <dbReference type="EMBL" id="KAB2613537.1"/>
    </source>
</evidence>
<feature type="region of interest" description="Disordered" evidence="1">
    <location>
        <begin position="63"/>
        <end position="90"/>
    </location>
</feature>
<reference evidence="3" key="2">
    <citation type="submission" date="2019-10" db="EMBL/GenBank/DDBJ databases">
        <title>A de novo genome assembly of a pear dwarfing rootstock.</title>
        <authorList>
            <person name="Wang F."/>
            <person name="Wang J."/>
            <person name="Li S."/>
            <person name="Zhang Y."/>
            <person name="Fang M."/>
            <person name="Ma L."/>
            <person name="Zhao Y."/>
            <person name="Jiang S."/>
        </authorList>
    </citation>
    <scope>NUCLEOTIDE SEQUENCE [LARGE SCALE GENOMIC DNA]</scope>
</reference>
<gene>
    <name evidence="2" type="ORF">D8674_035853</name>
</gene>
<comment type="caution">
    <text evidence="2">The sequence shown here is derived from an EMBL/GenBank/DDBJ whole genome shotgun (WGS) entry which is preliminary data.</text>
</comment>
<evidence type="ECO:0000313" key="3">
    <source>
        <dbReference type="Proteomes" id="UP000327157"/>
    </source>
</evidence>
<dbReference type="Proteomes" id="UP000327157">
    <property type="component" value="Chromosome 9"/>
</dbReference>
<feature type="compositionally biased region" description="Gly residues" evidence="1">
    <location>
        <begin position="163"/>
        <end position="173"/>
    </location>
</feature>
<dbReference type="EMBL" id="SMOL01000458">
    <property type="protein sequence ID" value="KAB2613537.1"/>
    <property type="molecule type" value="Genomic_DNA"/>
</dbReference>
<proteinExistence type="predicted"/>
<accession>A0A5N5GEI2</accession>
<feature type="compositionally biased region" description="Polar residues" evidence="1">
    <location>
        <begin position="63"/>
        <end position="85"/>
    </location>
</feature>
<feature type="compositionally biased region" description="Basic residues" evidence="1">
    <location>
        <begin position="1"/>
        <end position="11"/>
    </location>
</feature>
<dbReference type="PANTHER" id="PTHR31903">
    <property type="entry name" value="F12F1.11-RELATED"/>
    <property type="match status" value="1"/>
</dbReference>
<sequence>MKKLYNKKGKIHPSPSPPSVADPLTLLPATILALAISLSAEDQEALAYLISCTNNNSSGSCATNQLGPTTKSNPAPATRPPQVTSMPCIKPHNPNADKTYGDHKAHQKCVCFRCYTSFWARWDASPNHQLIHEIIEAYEERLVEKKRLRNSKVKKERRKTNKGSGGHLGSGELGHGDKKEVEVGPQMVDAGVLVGEVMRAGESGDEGCEVGVERGTIRRLVSFIGDKIWGVWN</sequence>
<dbReference type="OrthoDB" id="1937859at2759"/>